<sequence length="154" mass="16785">MTLHNDPSRMLFMETNVESTEPLRNAINNTLHQVQLTKKPLGGVVCCVGFGGPARVLPQQKPDATHDALKYFDFTMFDRVLAVNLRGLIDLIRLTVPHLFLNEPSGPDGKRGVVVMGSSVAAFEGQVGQLSYKGAVCSIVLPLARELGPRRGFV</sequence>
<dbReference type="PANTHER" id="PTHR43658">
    <property type="entry name" value="SHORT-CHAIN DEHYDROGENASE/REDUCTASE"/>
    <property type="match status" value="1"/>
</dbReference>
<dbReference type="InterPro" id="IPR036291">
    <property type="entry name" value="NAD(P)-bd_dom_sf"/>
</dbReference>
<proteinExistence type="predicted"/>
<reference evidence="2 3" key="1">
    <citation type="submission" date="2024-01" db="EMBL/GenBank/DDBJ databases">
        <authorList>
            <person name="Allen C."/>
            <person name="Tagirdzhanova G."/>
        </authorList>
    </citation>
    <scope>NUCLEOTIDE SEQUENCE [LARGE SCALE GENOMIC DNA]</scope>
</reference>
<name>A0ABP0BXZ3_9PEZI</name>
<dbReference type="PANTHER" id="PTHR43658:SF8">
    <property type="entry name" value="17-BETA-HYDROXYSTEROID DEHYDROGENASE 14-RELATED"/>
    <property type="match status" value="1"/>
</dbReference>
<comment type="caution">
    <text evidence="2">The sequence shown here is derived from an EMBL/GenBank/DDBJ whole genome shotgun (WGS) entry which is preliminary data.</text>
</comment>
<dbReference type="SUPFAM" id="SSF51735">
    <property type="entry name" value="NAD(P)-binding Rossmann-fold domains"/>
    <property type="match status" value="1"/>
</dbReference>
<keyword evidence="3" id="KW-1185">Reference proteome</keyword>
<keyword evidence="1" id="KW-0560">Oxidoreductase</keyword>
<protein>
    <submittedName>
        <fullName evidence="2">Trifunctional histidinol dehydrogenase</fullName>
    </submittedName>
</protein>
<dbReference type="Pfam" id="PF00106">
    <property type="entry name" value="adh_short"/>
    <property type="match status" value="1"/>
</dbReference>
<evidence type="ECO:0000313" key="3">
    <source>
        <dbReference type="Proteomes" id="UP001642482"/>
    </source>
</evidence>
<organism evidence="2 3">
    <name type="scientific">Sporothrix eucalyptigena</name>
    <dbReference type="NCBI Taxonomy" id="1812306"/>
    <lineage>
        <taxon>Eukaryota</taxon>
        <taxon>Fungi</taxon>
        <taxon>Dikarya</taxon>
        <taxon>Ascomycota</taxon>
        <taxon>Pezizomycotina</taxon>
        <taxon>Sordariomycetes</taxon>
        <taxon>Sordariomycetidae</taxon>
        <taxon>Ophiostomatales</taxon>
        <taxon>Ophiostomataceae</taxon>
        <taxon>Sporothrix</taxon>
    </lineage>
</organism>
<evidence type="ECO:0000313" key="2">
    <source>
        <dbReference type="EMBL" id="CAK7223964.1"/>
    </source>
</evidence>
<gene>
    <name evidence="2" type="primary">HIS4_2</name>
    <name evidence="2" type="ORF">SEUCBS140593_005413</name>
</gene>
<dbReference type="Proteomes" id="UP001642482">
    <property type="component" value="Unassembled WGS sequence"/>
</dbReference>
<accession>A0ABP0BXZ3</accession>
<evidence type="ECO:0000256" key="1">
    <source>
        <dbReference type="ARBA" id="ARBA00023002"/>
    </source>
</evidence>
<dbReference type="EMBL" id="CAWUHD010000052">
    <property type="protein sequence ID" value="CAK7223964.1"/>
    <property type="molecule type" value="Genomic_DNA"/>
</dbReference>
<dbReference type="Gene3D" id="3.40.50.720">
    <property type="entry name" value="NAD(P)-binding Rossmann-like Domain"/>
    <property type="match status" value="1"/>
</dbReference>
<dbReference type="InterPro" id="IPR002347">
    <property type="entry name" value="SDR_fam"/>
</dbReference>